<keyword evidence="2" id="KW-0812">Transmembrane</keyword>
<gene>
    <name evidence="3" type="ORF">A6X21_14390</name>
</gene>
<sequence length="191" mass="20545">MADSIVRFDCPCGRKLKVKAGAASKAVKCPGCQISHTIERMTPEEMGSYSPVLAKRPSLWQRWTTKPALSASEQRKALEAKSSSSEAAFMFMGGMLCLGLLGVFAAVIMPQIRPEPSSETAVAQTTQLVPAQTTPSGQKIGSYIRGAGNGTERSDRKVTAPNSEKVSVSGYINSKGKYVAPYERSKPKRND</sequence>
<proteinExistence type="predicted"/>
<reference evidence="3 4" key="1">
    <citation type="submission" date="2016-05" db="EMBL/GenBank/DDBJ databases">
        <title>Genomic and physiological characterization of Planctopirus sp. isolated from fresh water lake.</title>
        <authorList>
            <person name="Subhash Y."/>
            <person name="Ramana C."/>
        </authorList>
    </citation>
    <scope>NUCLEOTIDE SEQUENCE [LARGE SCALE GENOMIC DNA]</scope>
    <source>
        <strain evidence="3 4">JC280</strain>
    </source>
</reference>
<evidence type="ECO:0000313" key="3">
    <source>
        <dbReference type="EMBL" id="ODA28046.1"/>
    </source>
</evidence>
<evidence type="ECO:0000313" key="4">
    <source>
        <dbReference type="Proteomes" id="UP000094828"/>
    </source>
</evidence>
<feature type="transmembrane region" description="Helical" evidence="2">
    <location>
        <begin position="87"/>
        <end position="108"/>
    </location>
</feature>
<comment type="caution">
    <text evidence="3">The sequence shown here is derived from an EMBL/GenBank/DDBJ whole genome shotgun (WGS) entry which is preliminary data.</text>
</comment>
<protein>
    <submittedName>
        <fullName evidence="3">Uncharacterized protein</fullName>
    </submittedName>
</protein>
<dbReference type="Proteomes" id="UP000094828">
    <property type="component" value="Unassembled WGS sequence"/>
</dbReference>
<accession>A0A1C3E477</accession>
<organism evidence="3 4">
    <name type="scientific">Planctopirus hydrillae</name>
    <dbReference type="NCBI Taxonomy" id="1841610"/>
    <lineage>
        <taxon>Bacteria</taxon>
        <taxon>Pseudomonadati</taxon>
        <taxon>Planctomycetota</taxon>
        <taxon>Planctomycetia</taxon>
        <taxon>Planctomycetales</taxon>
        <taxon>Planctomycetaceae</taxon>
        <taxon>Planctopirus</taxon>
    </lineage>
</organism>
<dbReference type="RefSeq" id="WP_068853171.1">
    <property type="nucleotide sequence ID" value="NZ_LYDR01000158.1"/>
</dbReference>
<dbReference type="AlphaFoldDB" id="A0A1C3E477"/>
<feature type="compositionally biased region" description="Polar residues" evidence="1">
    <location>
        <begin position="160"/>
        <end position="169"/>
    </location>
</feature>
<dbReference type="STRING" id="1841610.A6X21_14390"/>
<keyword evidence="2" id="KW-1133">Transmembrane helix</keyword>
<feature type="region of interest" description="Disordered" evidence="1">
    <location>
        <begin position="132"/>
        <end position="169"/>
    </location>
</feature>
<name>A0A1C3E477_9PLAN</name>
<evidence type="ECO:0000256" key="2">
    <source>
        <dbReference type="SAM" id="Phobius"/>
    </source>
</evidence>
<dbReference type="EMBL" id="LYDR01000158">
    <property type="protein sequence ID" value="ODA28046.1"/>
    <property type="molecule type" value="Genomic_DNA"/>
</dbReference>
<evidence type="ECO:0000256" key="1">
    <source>
        <dbReference type="SAM" id="MobiDB-lite"/>
    </source>
</evidence>
<keyword evidence="2" id="KW-0472">Membrane</keyword>
<keyword evidence="4" id="KW-1185">Reference proteome</keyword>